<dbReference type="InterPro" id="IPR005467">
    <property type="entry name" value="His_kinase_dom"/>
</dbReference>
<dbReference type="Pfam" id="PF06580">
    <property type="entry name" value="His_kinase"/>
    <property type="match status" value="1"/>
</dbReference>
<organism evidence="5 6">
    <name type="scientific">Ralstonia chuxiongensis</name>
    <dbReference type="NCBI Taxonomy" id="2957504"/>
    <lineage>
        <taxon>Bacteria</taxon>
        <taxon>Pseudomonadati</taxon>
        <taxon>Pseudomonadota</taxon>
        <taxon>Betaproteobacteria</taxon>
        <taxon>Burkholderiales</taxon>
        <taxon>Burkholderiaceae</taxon>
        <taxon>Ralstonia</taxon>
    </lineage>
</organism>
<evidence type="ECO:0000313" key="5">
    <source>
        <dbReference type="EMBL" id="MCP1173245.1"/>
    </source>
</evidence>
<evidence type="ECO:0000256" key="1">
    <source>
        <dbReference type="SAM" id="Coils"/>
    </source>
</evidence>
<dbReference type="Gene3D" id="3.30.565.10">
    <property type="entry name" value="Histidine kinase-like ATPase, C-terminal domain"/>
    <property type="match status" value="1"/>
</dbReference>
<evidence type="ECO:0000313" key="6">
    <source>
        <dbReference type="Proteomes" id="UP001162793"/>
    </source>
</evidence>
<keyword evidence="3" id="KW-1133">Transmembrane helix</keyword>
<gene>
    <name evidence="5" type="ORF">NKG59_12855</name>
</gene>
<feature type="transmembrane region" description="Helical" evidence="3">
    <location>
        <begin position="102"/>
        <end position="120"/>
    </location>
</feature>
<feature type="region of interest" description="Disordered" evidence="2">
    <location>
        <begin position="386"/>
        <end position="424"/>
    </location>
</feature>
<keyword evidence="1" id="KW-0175">Coiled coil</keyword>
<feature type="transmembrane region" description="Helical" evidence="3">
    <location>
        <begin position="140"/>
        <end position="159"/>
    </location>
</feature>
<feature type="compositionally biased region" description="Polar residues" evidence="2">
    <location>
        <begin position="410"/>
        <end position="424"/>
    </location>
</feature>
<sequence length="424" mass="46514">MRETPSFNAEEPSGKIARMFANVSLPSLADCLHFARRWVIRYAVIIVINTLIAAVLAFGIRPEETFWKDFVFSQAIGLSMFSLIGIPRHVLWGDGPPNKRVFPWIIVGAVLIGVPFGQWIARTILCLHNPNPEPWRADSLRMSFIIAMLAALGATYYYWSRGKLAALQRQAALDALEREEAEKQVVRAQLMALQAQIEPHFLFNSLAHVDVLIARDPAAARRLLQHLIGFLRSSLSHARAEQCTLAQEFALLRAYLDIQALRFGNRLRFSLALDDAIANIVIPPMLIQPLVENAVVHGIEPAREGGEIALSARLAAGSEGERLVLEVRDTGVGFGNDGATGSGLGLTHVRERLSRLFDGDARLTITETVPHGVTIIVELPLAHETAPAPSQADAPEWRCRFSRSTSRSTENATGALSSRASAGT</sequence>
<dbReference type="PROSITE" id="PS50109">
    <property type="entry name" value="HIS_KIN"/>
    <property type="match status" value="1"/>
</dbReference>
<dbReference type="SUPFAM" id="SSF55874">
    <property type="entry name" value="ATPase domain of HSP90 chaperone/DNA topoisomerase II/histidine kinase"/>
    <property type="match status" value="1"/>
</dbReference>
<dbReference type="EMBL" id="JAMYWC010000003">
    <property type="protein sequence ID" value="MCP1173245.1"/>
    <property type="molecule type" value="Genomic_DNA"/>
</dbReference>
<protein>
    <submittedName>
        <fullName evidence="5">Sensor histidine kinase</fullName>
    </submittedName>
</protein>
<dbReference type="InterPro" id="IPR003594">
    <property type="entry name" value="HATPase_dom"/>
</dbReference>
<dbReference type="PANTHER" id="PTHR34220:SF9">
    <property type="entry name" value="SIGNAL TRANSDUCTION HISTIDINE KINASE INTERNAL REGION DOMAIN-CONTAINING PROTEIN"/>
    <property type="match status" value="1"/>
</dbReference>
<keyword evidence="3" id="KW-0472">Membrane</keyword>
<proteinExistence type="predicted"/>
<dbReference type="PANTHER" id="PTHR34220">
    <property type="entry name" value="SENSOR HISTIDINE KINASE YPDA"/>
    <property type="match status" value="1"/>
</dbReference>
<dbReference type="RefSeq" id="WP_253537280.1">
    <property type="nucleotide sequence ID" value="NZ_JAMYWC010000003.1"/>
</dbReference>
<dbReference type="AlphaFoldDB" id="A0AA41WQC0"/>
<feature type="transmembrane region" description="Helical" evidence="3">
    <location>
        <begin position="72"/>
        <end position="90"/>
    </location>
</feature>
<dbReference type="GO" id="GO:0016020">
    <property type="term" value="C:membrane"/>
    <property type="evidence" value="ECO:0007669"/>
    <property type="project" value="InterPro"/>
</dbReference>
<keyword evidence="5" id="KW-0808">Transferase</keyword>
<name>A0AA41WQC0_9RALS</name>
<keyword evidence="5" id="KW-0418">Kinase</keyword>
<evidence type="ECO:0000256" key="2">
    <source>
        <dbReference type="SAM" id="MobiDB-lite"/>
    </source>
</evidence>
<dbReference type="GO" id="GO:0000155">
    <property type="term" value="F:phosphorelay sensor kinase activity"/>
    <property type="evidence" value="ECO:0007669"/>
    <property type="project" value="InterPro"/>
</dbReference>
<feature type="domain" description="Histidine kinase" evidence="4">
    <location>
        <begin position="287"/>
        <end position="383"/>
    </location>
</feature>
<dbReference type="InterPro" id="IPR036890">
    <property type="entry name" value="HATPase_C_sf"/>
</dbReference>
<reference evidence="6" key="1">
    <citation type="journal article" date="2023" name="Front. Microbiol.">
        <title>Ralstonia chuxiongensis sp. nov., Ralstonia mojiangensis sp. nov., and Ralstonia soli sp. nov., isolated from tobacco fields, are three novel species in the family Burkholderiaceae.</title>
        <authorList>
            <person name="Lu C.H."/>
            <person name="Zhang Y.Y."/>
            <person name="Jiang N."/>
            <person name="Chen W."/>
            <person name="Shao X."/>
            <person name="Zhao Z.M."/>
            <person name="Lu W.L."/>
            <person name="Hu X."/>
            <person name="Xi Y.X."/>
            <person name="Zou S.Y."/>
            <person name="Wei Q.J."/>
            <person name="Lin Z.L."/>
            <person name="Gong L."/>
            <person name="Gai X.T."/>
            <person name="Zhang L.Q."/>
            <person name="Li J.Y."/>
            <person name="Jin Y."/>
            <person name="Xia Z.Y."/>
        </authorList>
    </citation>
    <scope>NUCLEOTIDE SEQUENCE [LARGE SCALE GENOMIC DNA]</scope>
    <source>
        <strain evidence="6">21YRMH01-3</strain>
    </source>
</reference>
<accession>A0AA41WQC0</accession>
<keyword evidence="6" id="KW-1185">Reference proteome</keyword>
<feature type="coiled-coil region" evidence="1">
    <location>
        <begin position="164"/>
        <end position="198"/>
    </location>
</feature>
<dbReference type="Proteomes" id="UP001162793">
    <property type="component" value="Unassembled WGS sequence"/>
</dbReference>
<dbReference type="Pfam" id="PF02518">
    <property type="entry name" value="HATPase_c"/>
    <property type="match status" value="1"/>
</dbReference>
<dbReference type="InterPro" id="IPR010559">
    <property type="entry name" value="Sig_transdc_His_kin_internal"/>
</dbReference>
<dbReference type="InterPro" id="IPR050640">
    <property type="entry name" value="Bact_2-comp_sensor_kinase"/>
</dbReference>
<feature type="transmembrane region" description="Helical" evidence="3">
    <location>
        <begin position="42"/>
        <end position="60"/>
    </location>
</feature>
<comment type="caution">
    <text evidence="5">The sequence shown here is derived from an EMBL/GenBank/DDBJ whole genome shotgun (WGS) entry which is preliminary data.</text>
</comment>
<dbReference type="SMART" id="SM00387">
    <property type="entry name" value="HATPase_c"/>
    <property type="match status" value="1"/>
</dbReference>
<evidence type="ECO:0000259" key="4">
    <source>
        <dbReference type="PROSITE" id="PS50109"/>
    </source>
</evidence>
<evidence type="ECO:0000256" key="3">
    <source>
        <dbReference type="SAM" id="Phobius"/>
    </source>
</evidence>
<keyword evidence="3" id="KW-0812">Transmembrane</keyword>